<gene>
    <name evidence="2" type="ORF">C5167_006602</name>
</gene>
<feature type="region of interest" description="Disordered" evidence="1">
    <location>
        <begin position="1"/>
        <end position="27"/>
    </location>
</feature>
<sequence length="167" mass="17959">MNSVAGGVPTNTTARPNPAGDARTPNITGLGGFGLPPDMERMLNGAQDPSQMNQLLQNPAVGQIMQSILSNHQYMNQSSVARNDVESRIFSPANLSRDKAGSDLNSFTLDALAVFIFRVLQRENHPEFIFRSLGPCLDTTAKEFVSIQGNVPAQSFSECNNSGLGFS</sequence>
<protein>
    <submittedName>
        <fullName evidence="2">Uncharacterized protein</fullName>
    </submittedName>
</protein>
<reference evidence="2 3" key="1">
    <citation type="journal article" date="2018" name="Science">
        <title>The opium poppy genome and morphinan production.</title>
        <authorList>
            <person name="Guo L."/>
            <person name="Winzer T."/>
            <person name="Yang X."/>
            <person name="Li Y."/>
            <person name="Ning Z."/>
            <person name="He Z."/>
            <person name="Teodor R."/>
            <person name="Lu Y."/>
            <person name="Bowser T.A."/>
            <person name="Graham I.A."/>
            <person name="Ye K."/>
        </authorList>
    </citation>
    <scope>NUCLEOTIDE SEQUENCE [LARGE SCALE GENOMIC DNA]</scope>
    <source>
        <strain evidence="3">cv. HN1</strain>
        <tissue evidence="2">Leaves</tissue>
    </source>
</reference>
<evidence type="ECO:0000256" key="1">
    <source>
        <dbReference type="SAM" id="MobiDB-lite"/>
    </source>
</evidence>
<proteinExistence type="predicted"/>
<dbReference type="STRING" id="3469.A0A4Y7JGX6"/>
<dbReference type="Gramene" id="RZC59302">
    <property type="protein sequence ID" value="RZC59302"/>
    <property type="gene ID" value="C5167_006602"/>
</dbReference>
<dbReference type="Proteomes" id="UP000316621">
    <property type="component" value="Chromosome 4"/>
</dbReference>
<organism evidence="2 3">
    <name type="scientific">Papaver somniferum</name>
    <name type="common">Opium poppy</name>
    <dbReference type="NCBI Taxonomy" id="3469"/>
    <lineage>
        <taxon>Eukaryota</taxon>
        <taxon>Viridiplantae</taxon>
        <taxon>Streptophyta</taxon>
        <taxon>Embryophyta</taxon>
        <taxon>Tracheophyta</taxon>
        <taxon>Spermatophyta</taxon>
        <taxon>Magnoliopsida</taxon>
        <taxon>Ranunculales</taxon>
        <taxon>Papaveraceae</taxon>
        <taxon>Papaveroideae</taxon>
        <taxon>Papaver</taxon>
    </lineage>
</organism>
<evidence type="ECO:0000313" key="3">
    <source>
        <dbReference type="Proteomes" id="UP000316621"/>
    </source>
</evidence>
<accession>A0A4Y7JGX6</accession>
<keyword evidence="3" id="KW-1185">Reference proteome</keyword>
<evidence type="ECO:0000313" key="2">
    <source>
        <dbReference type="EMBL" id="RZC59302.1"/>
    </source>
</evidence>
<dbReference type="EMBL" id="CM010718">
    <property type="protein sequence ID" value="RZC59302.1"/>
    <property type="molecule type" value="Genomic_DNA"/>
</dbReference>
<name>A0A4Y7JGX6_PAPSO</name>
<feature type="compositionally biased region" description="Polar residues" evidence="1">
    <location>
        <begin position="1"/>
        <end position="15"/>
    </location>
</feature>
<dbReference type="AlphaFoldDB" id="A0A4Y7JGX6"/>